<comment type="similarity">
    <text evidence="4">Belongs to the GART family.</text>
</comment>
<comment type="pathway">
    <text evidence="1 4">Purine metabolism; IMP biosynthesis via de novo pathway; N(2)-formyl-N(1)-(5-phospho-D-ribosyl)glycinamide from N(1)-(5-phospho-D-ribosyl)glycinamide (10-formyl THF route): step 1/1.</text>
</comment>
<feature type="site" description="Raises pKa of active site His" evidence="4">
    <location>
        <position position="145"/>
    </location>
</feature>
<keyword evidence="7" id="KW-1185">Reference proteome</keyword>
<dbReference type="CDD" id="cd08645">
    <property type="entry name" value="FMT_core_GART"/>
    <property type="match status" value="1"/>
</dbReference>
<dbReference type="PANTHER" id="PTHR43369">
    <property type="entry name" value="PHOSPHORIBOSYLGLYCINAMIDE FORMYLTRANSFERASE"/>
    <property type="match status" value="1"/>
</dbReference>
<evidence type="ECO:0000256" key="2">
    <source>
        <dbReference type="ARBA" id="ARBA00022679"/>
    </source>
</evidence>
<dbReference type="InterPro" id="IPR036477">
    <property type="entry name" value="Formyl_transf_N_sf"/>
</dbReference>
<evidence type="ECO:0000313" key="6">
    <source>
        <dbReference type="EMBL" id="NDK39172.1"/>
    </source>
</evidence>
<sequence>MSAPRIAVLVSGRGSNLQAILDAIRQGGLQAQIVGVFSDKPHAAALQRVAGTLRWAADARSFPSRSDFDAALADAVAASQPDWVVCAGYMRILGDAFVERFRGRLLNIHPSLLPKYRGLHTHERALQAGDRKHGASVHFVVPELDAGAVVAQCTVPVESGDTAQSLSQRLLPREHGLLVAVLGLATEGRLAEQGGFALLDGQALFTPLPLDSAGHLILPDPLLSP</sequence>
<proteinExistence type="inferred from homology"/>
<dbReference type="Proteomes" id="UP001429354">
    <property type="component" value="Unassembled WGS sequence"/>
</dbReference>
<reference evidence="6 7" key="1">
    <citation type="submission" date="2018-07" db="EMBL/GenBank/DDBJ databases">
        <title>Whole genome Sequencing of Pseudoxanthomonas gei KCTC 32298 (T).</title>
        <authorList>
            <person name="Kumar S."/>
            <person name="Bansal K."/>
            <person name="Kaur A."/>
            <person name="Patil P."/>
            <person name="Sharma S."/>
            <person name="Patil P.B."/>
        </authorList>
    </citation>
    <scope>NUCLEOTIDE SEQUENCE [LARGE SCALE GENOMIC DNA]</scope>
    <source>
        <strain evidence="6 7">KCTC 32298</strain>
    </source>
</reference>
<feature type="binding site" evidence="4">
    <location>
        <begin position="14"/>
        <end position="16"/>
    </location>
    <ligand>
        <name>N(1)-(5-phospho-beta-D-ribosyl)glycinamide</name>
        <dbReference type="ChEBI" id="CHEBI:143788"/>
    </ligand>
</feature>
<dbReference type="RefSeq" id="WP_162349753.1">
    <property type="nucleotide sequence ID" value="NZ_QOVG01000006.1"/>
</dbReference>
<comment type="catalytic activity">
    <reaction evidence="4">
        <text>N(1)-(5-phospho-beta-D-ribosyl)glycinamide + (6R)-10-formyltetrahydrofolate = N(2)-formyl-N(1)-(5-phospho-beta-D-ribosyl)glycinamide + (6S)-5,6,7,8-tetrahydrofolate + H(+)</text>
        <dbReference type="Rhea" id="RHEA:15053"/>
        <dbReference type="ChEBI" id="CHEBI:15378"/>
        <dbReference type="ChEBI" id="CHEBI:57453"/>
        <dbReference type="ChEBI" id="CHEBI:143788"/>
        <dbReference type="ChEBI" id="CHEBI:147286"/>
        <dbReference type="ChEBI" id="CHEBI:195366"/>
        <dbReference type="EC" id="2.1.2.2"/>
    </reaction>
</comment>
<dbReference type="PANTHER" id="PTHR43369:SF2">
    <property type="entry name" value="PHOSPHORIBOSYLGLYCINAMIDE FORMYLTRANSFERASE"/>
    <property type="match status" value="1"/>
</dbReference>
<name>A0ABX0AF00_9GAMM</name>
<gene>
    <name evidence="4" type="primary">purN</name>
    <name evidence="6" type="ORF">DT603_09995</name>
</gene>
<feature type="binding site" evidence="4">
    <location>
        <position position="65"/>
    </location>
    <ligand>
        <name>(6R)-10-formyltetrahydrofolate</name>
        <dbReference type="ChEBI" id="CHEBI:195366"/>
    </ligand>
</feature>
<feature type="domain" description="Formyl transferase N-terminal" evidence="5">
    <location>
        <begin position="5"/>
        <end position="182"/>
    </location>
</feature>
<dbReference type="SUPFAM" id="SSF53328">
    <property type="entry name" value="Formyltransferase"/>
    <property type="match status" value="1"/>
</dbReference>
<evidence type="ECO:0000256" key="3">
    <source>
        <dbReference type="ARBA" id="ARBA00022755"/>
    </source>
</evidence>
<dbReference type="NCBIfam" id="TIGR00639">
    <property type="entry name" value="PurN"/>
    <property type="match status" value="1"/>
</dbReference>
<dbReference type="Pfam" id="PF00551">
    <property type="entry name" value="Formyl_trans_N"/>
    <property type="match status" value="1"/>
</dbReference>
<dbReference type="InterPro" id="IPR002376">
    <property type="entry name" value="Formyl_transf_N"/>
</dbReference>
<comment type="caution">
    <text evidence="6">The sequence shown here is derived from an EMBL/GenBank/DDBJ whole genome shotgun (WGS) entry which is preliminary data.</text>
</comment>
<evidence type="ECO:0000256" key="1">
    <source>
        <dbReference type="ARBA" id="ARBA00005054"/>
    </source>
</evidence>
<dbReference type="EMBL" id="QOVG01000006">
    <property type="protein sequence ID" value="NDK39172.1"/>
    <property type="molecule type" value="Genomic_DNA"/>
</dbReference>
<dbReference type="GO" id="GO:0004644">
    <property type="term" value="F:phosphoribosylglycinamide formyltransferase activity"/>
    <property type="evidence" value="ECO:0007669"/>
    <property type="project" value="UniProtKB-EC"/>
</dbReference>
<dbReference type="EC" id="2.1.2.2" evidence="4"/>
<evidence type="ECO:0000259" key="5">
    <source>
        <dbReference type="Pfam" id="PF00551"/>
    </source>
</evidence>
<organism evidence="6 7">
    <name type="scientific">Pseudoxanthomonas gei</name>
    <dbReference type="NCBI Taxonomy" id="1383030"/>
    <lineage>
        <taxon>Bacteria</taxon>
        <taxon>Pseudomonadati</taxon>
        <taxon>Pseudomonadota</taxon>
        <taxon>Gammaproteobacteria</taxon>
        <taxon>Lysobacterales</taxon>
        <taxon>Lysobacteraceae</taxon>
        <taxon>Pseudoxanthomonas</taxon>
    </lineage>
</organism>
<evidence type="ECO:0000313" key="7">
    <source>
        <dbReference type="Proteomes" id="UP001429354"/>
    </source>
</evidence>
<keyword evidence="3 4" id="KW-0658">Purine biosynthesis</keyword>
<comment type="function">
    <text evidence="4">Catalyzes the transfer of a formyl group from 10-formyltetrahydrofolate to 5-phospho-ribosyl-glycinamide (GAR), producing 5-phospho-ribosyl-N-formylglycinamide (FGAR) and tetrahydrofolate.</text>
</comment>
<dbReference type="Gene3D" id="3.40.50.170">
    <property type="entry name" value="Formyl transferase, N-terminal domain"/>
    <property type="match status" value="1"/>
</dbReference>
<feature type="active site" description="Proton donor" evidence="4">
    <location>
        <position position="109"/>
    </location>
</feature>
<feature type="binding site" evidence="4">
    <location>
        <position position="107"/>
    </location>
    <ligand>
        <name>(6R)-10-formyltetrahydrofolate</name>
        <dbReference type="ChEBI" id="CHEBI:195366"/>
    </ligand>
</feature>
<keyword evidence="2 4" id="KW-0808">Transferase</keyword>
<accession>A0ABX0AF00</accession>
<evidence type="ECO:0000256" key="4">
    <source>
        <dbReference type="HAMAP-Rule" id="MF_01930"/>
    </source>
</evidence>
<protein>
    <recommendedName>
        <fullName evidence="4">Phosphoribosylglycinamide formyltransferase</fullName>
        <ecNumber evidence="4">2.1.2.2</ecNumber>
    </recommendedName>
    <alternativeName>
        <fullName evidence="4">5'-phosphoribosylglycinamide transformylase</fullName>
    </alternativeName>
    <alternativeName>
        <fullName evidence="4">GAR transformylase</fullName>
        <shortName evidence="4">GART</shortName>
    </alternativeName>
</protein>
<feature type="binding site" evidence="4">
    <location>
        <begin position="90"/>
        <end position="93"/>
    </location>
    <ligand>
        <name>(6R)-10-formyltetrahydrofolate</name>
        <dbReference type="ChEBI" id="CHEBI:195366"/>
    </ligand>
</feature>
<dbReference type="HAMAP" id="MF_01930">
    <property type="entry name" value="PurN"/>
    <property type="match status" value="1"/>
</dbReference>
<dbReference type="InterPro" id="IPR004607">
    <property type="entry name" value="GART"/>
</dbReference>